<evidence type="ECO:0008006" key="4">
    <source>
        <dbReference type="Google" id="ProtNLM"/>
    </source>
</evidence>
<name>A0A1Q9EG32_SYMMI</name>
<keyword evidence="3" id="KW-1185">Reference proteome</keyword>
<evidence type="ECO:0000256" key="1">
    <source>
        <dbReference type="SAM" id="Phobius"/>
    </source>
</evidence>
<dbReference type="OMA" id="ECAPWRT"/>
<reference evidence="2 3" key="1">
    <citation type="submission" date="2016-02" db="EMBL/GenBank/DDBJ databases">
        <title>Genome analysis of coral dinoflagellate symbionts highlights evolutionary adaptations to a symbiotic lifestyle.</title>
        <authorList>
            <person name="Aranda M."/>
            <person name="Li Y."/>
            <person name="Liew Y.J."/>
            <person name="Baumgarten S."/>
            <person name="Simakov O."/>
            <person name="Wilson M."/>
            <person name="Piel J."/>
            <person name="Ashoor H."/>
            <person name="Bougouffa S."/>
            <person name="Bajic V.B."/>
            <person name="Ryu T."/>
            <person name="Ravasi T."/>
            <person name="Bayer T."/>
            <person name="Micklem G."/>
            <person name="Kim H."/>
            <person name="Bhak J."/>
            <person name="Lajeunesse T.C."/>
            <person name="Voolstra C.R."/>
        </authorList>
    </citation>
    <scope>NUCLEOTIDE SEQUENCE [LARGE SCALE GENOMIC DNA]</scope>
    <source>
        <strain evidence="2 3">CCMP2467</strain>
    </source>
</reference>
<keyword evidence="1" id="KW-1133">Transmembrane helix</keyword>
<evidence type="ECO:0000313" key="2">
    <source>
        <dbReference type="EMBL" id="OLQ06390.1"/>
    </source>
</evidence>
<gene>
    <name evidence="2" type="ORF">AK812_SmicGene10333</name>
</gene>
<evidence type="ECO:0000313" key="3">
    <source>
        <dbReference type="Proteomes" id="UP000186817"/>
    </source>
</evidence>
<accession>A0A1Q9EG32</accession>
<protein>
    <recommendedName>
        <fullName evidence="4">Tyrosine-protein kinase ephrin type A/B receptor-like domain-containing protein</fullName>
    </recommendedName>
</protein>
<dbReference type="Proteomes" id="UP000186817">
    <property type="component" value="Unassembled WGS sequence"/>
</dbReference>
<keyword evidence="1" id="KW-0472">Membrane</keyword>
<feature type="transmembrane region" description="Helical" evidence="1">
    <location>
        <begin position="136"/>
        <end position="154"/>
    </location>
</feature>
<dbReference type="AlphaFoldDB" id="A0A1Q9EG32"/>
<comment type="caution">
    <text evidence="2">The sequence shown here is derived from an EMBL/GenBank/DDBJ whole genome shotgun (WGS) entry which is preliminary data.</text>
</comment>
<proteinExistence type="predicted"/>
<sequence>MSTLYKPFWDHVSGSFLWFGRCWPCPRGTLCPGSNQLDLRPGYFSSPEEPAEVYICEENVCPGGPPGSCAENRDVESVACSMCLSGYHPRRDGSCHMCHNSDYLLLLSVLFLAFLGVAALYISLLKEAKAKQSRHVLVVVFGLSQSLGITLSFVRVEIRMETSEIKEGSATIDMSSWESLKQVLASQGPGGILAGQRNELGVEVPGEACSATDEPLYLTGRPADRDISSRGPAAAGGTCCGCYVFIGDAETGGRGSGL</sequence>
<dbReference type="EMBL" id="LSRX01000161">
    <property type="protein sequence ID" value="OLQ06390.1"/>
    <property type="molecule type" value="Genomic_DNA"/>
</dbReference>
<dbReference type="OrthoDB" id="439917at2759"/>
<keyword evidence="1" id="KW-0812">Transmembrane</keyword>
<feature type="transmembrane region" description="Helical" evidence="1">
    <location>
        <begin position="103"/>
        <end position="124"/>
    </location>
</feature>
<organism evidence="2 3">
    <name type="scientific">Symbiodinium microadriaticum</name>
    <name type="common">Dinoflagellate</name>
    <name type="synonym">Zooxanthella microadriatica</name>
    <dbReference type="NCBI Taxonomy" id="2951"/>
    <lineage>
        <taxon>Eukaryota</taxon>
        <taxon>Sar</taxon>
        <taxon>Alveolata</taxon>
        <taxon>Dinophyceae</taxon>
        <taxon>Suessiales</taxon>
        <taxon>Symbiodiniaceae</taxon>
        <taxon>Symbiodinium</taxon>
    </lineage>
</organism>